<feature type="region of interest" description="Disordered" evidence="1">
    <location>
        <begin position="170"/>
        <end position="189"/>
    </location>
</feature>
<protein>
    <submittedName>
        <fullName evidence="2">Uncharacterized protein</fullName>
    </submittedName>
</protein>
<feature type="compositionally biased region" description="Polar residues" evidence="1">
    <location>
        <begin position="79"/>
        <end position="88"/>
    </location>
</feature>
<evidence type="ECO:0000313" key="2">
    <source>
        <dbReference type="EMBL" id="CAE8694178.1"/>
    </source>
</evidence>
<organism evidence="2 3">
    <name type="scientific">Polarella glacialis</name>
    <name type="common">Dinoflagellate</name>
    <dbReference type="NCBI Taxonomy" id="89957"/>
    <lineage>
        <taxon>Eukaryota</taxon>
        <taxon>Sar</taxon>
        <taxon>Alveolata</taxon>
        <taxon>Dinophyceae</taxon>
        <taxon>Suessiales</taxon>
        <taxon>Suessiaceae</taxon>
        <taxon>Polarella</taxon>
    </lineage>
</organism>
<reference evidence="2" key="1">
    <citation type="submission" date="2021-02" db="EMBL/GenBank/DDBJ databases">
        <authorList>
            <person name="Dougan E. K."/>
            <person name="Rhodes N."/>
            <person name="Thang M."/>
            <person name="Chan C."/>
        </authorList>
    </citation>
    <scope>NUCLEOTIDE SEQUENCE</scope>
</reference>
<proteinExistence type="predicted"/>
<sequence>MKKCKDFSSDKVFQTFYQGFLGWNLSISNLTEPLTPPEQVFWFTMRDSSVFGIPEFFGLVSKCGDSHCKMTQDKPYVTSRMQPQSSRTGQEEKSTAVSPGHRSATSGRQLTGLTQELGLAEEEGSSVGWPTWAILVAGAVALCTAGVRAQRTESAQKSSKQAADEAFLLQDLSPGSLRPRGGSPTAFYE</sequence>
<dbReference type="AlphaFoldDB" id="A0A813K0X9"/>
<comment type="caution">
    <text evidence="2">The sequence shown here is derived from an EMBL/GenBank/DDBJ whole genome shotgun (WGS) entry which is preliminary data.</text>
</comment>
<feature type="region of interest" description="Disordered" evidence="1">
    <location>
        <begin position="74"/>
        <end position="109"/>
    </location>
</feature>
<dbReference type="EMBL" id="CAJNNW010027999">
    <property type="protein sequence ID" value="CAE8694178.1"/>
    <property type="molecule type" value="Genomic_DNA"/>
</dbReference>
<evidence type="ECO:0000313" key="3">
    <source>
        <dbReference type="Proteomes" id="UP000626109"/>
    </source>
</evidence>
<accession>A0A813K0X9</accession>
<gene>
    <name evidence="2" type="ORF">PGLA2088_LOCUS28724</name>
</gene>
<name>A0A813K0X9_POLGL</name>
<evidence type="ECO:0000256" key="1">
    <source>
        <dbReference type="SAM" id="MobiDB-lite"/>
    </source>
</evidence>
<dbReference type="Proteomes" id="UP000626109">
    <property type="component" value="Unassembled WGS sequence"/>
</dbReference>